<keyword evidence="4" id="KW-1185">Reference proteome</keyword>
<dbReference type="OrthoDB" id="4734115at2"/>
<organism evidence="3 4">
    <name type="scientific">Mycobacterium shimoidei</name>
    <dbReference type="NCBI Taxonomy" id="29313"/>
    <lineage>
        <taxon>Bacteria</taxon>
        <taxon>Bacillati</taxon>
        <taxon>Actinomycetota</taxon>
        <taxon>Actinomycetes</taxon>
        <taxon>Mycobacteriales</taxon>
        <taxon>Mycobacteriaceae</taxon>
        <taxon>Mycobacterium</taxon>
    </lineage>
</organism>
<dbReference type="EMBL" id="UEGW01000001">
    <property type="protein sequence ID" value="SRX92031.1"/>
    <property type="molecule type" value="Genomic_DNA"/>
</dbReference>
<dbReference type="InterPro" id="IPR007969">
    <property type="entry name" value="DUF732"/>
</dbReference>
<feature type="domain" description="DUF732" evidence="2">
    <location>
        <begin position="23"/>
        <end position="95"/>
    </location>
</feature>
<gene>
    <name evidence="3" type="ORF">MSP7336_00252</name>
</gene>
<accession>A0A1E3TH47</accession>
<feature type="signal peptide" evidence="1">
    <location>
        <begin position="1"/>
        <end position="22"/>
    </location>
</feature>
<sequence>MKIRFMTAAAITAVLAAPAAHADTTEFLQDVEAAGFTDTASGATGLEEAGTYICAQLDQGQDPATLVEGELLTMTNLNPYQVGEFMGIAVRDLCPLHFPEVEAWANSVSQSQAIVTATTAH</sequence>
<evidence type="ECO:0000256" key="1">
    <source>
        <dbReference type="SAM" id="SignalP"/>
    </source>
</evidence>
<evidence type="ECO:0000313" key="3">
    <source>
        <dbReference type="EMBL" id="SRX92031.1"/>
    </source>
</evidence>
<dbReference type="Proteomes" id="UP000252015">
    <property type="component" value="Unassembled WGS sequence"/>
</dbReference>
<dbReference type="Pfam" id="PF05305">
    <property type="entry name" value="DUF732"/>
    <property type="match status" value="1"/>
</dbReference>
<evidence type="ECO:0000259" key="2">
    <source>
        <dbReference type="Pfam" id="PF05305"/>
    </source>
</evidence>
<name>A0A1E3TH47_MYCSH</name>
<protein>
    <recommendedName>
        <fullName evidence="2">DUF732 domain-containing protein</fullName>
    </recommendedName>
</protein>
<proteinExistence type="predicted"/>
<reference evidence="3 4" key="1">
    <citation type="submission" date="2018-05" db="EMBL/GenBank/DDBJ databases">
        <authorList>
            <consortium name="IHU Genomes"/>
        </authorList>
    </citation>
    <scope>NUCLEOTIDE SEQUENCE [LARGE SCALE GENOMIC DNA]</scope>
    <source>
        <strain evidence="3 4">P7336</strain>
    </source>
</reference>
<feature type="chain" id="PRO_5014268368" description="DUF732 domain-containing protein" evidence="1">
    <location>
        <begin position="23"/>
        <end position="121"/>
    </location>
</feature>
<evidence type="ECO:0000313" key="4">
    <source>
        <dbReference type="Proteomes" id="UP000252015"/>
    </source>
</evidence>
<keyword evidence="1" id="KW-0732">Signal</keyword>
<dbReference type="AlphaFoldDB" id="A0A1E3TH47"/>